<evidence type="ECO:0000256" key="2">
    <source>
        <dbReference type="ARBA" id="ARBA00012185"/>
    </source>
</evidence>
<evidence type="ECO:0000256" key="6">
    <source>
        <dbReference type="ARBA" id="ARBA00022747"/>
    </source>
</evidence>
<dbReference type="GO" id="GO:0032259">
    <property type="term" value="P:methylation"/>
    <property type="evidence" value="ECO:0007669"/>
    <property type="project" value="UniProtKB-KW"/>
</dbReference>
<evidence type="ECO:0000256" key="7">
    <source>
        <dbReference type="ARBA" id="ARBA00023125"/>
    </source>
</evidence>
<keyword evidence="5" id="KW-0949">S-adenosyl-L-methionine</keyword>
<keyword evidence="4" id="KW-0808">Transferase</keyword>
<dbReference type="InterPro" id="IPR017985">
    <property type="entry name" value="MeTrfase_CN4_CS"/>
</dbReference>
<dbReference type="Proteomes" id="UP000185687">
    <property type="component" value="Unassembled WGS sequence"/>
</dbReference>
<keyword evidence="7" id="KW-0238">DNA-binding</keyword>
<evidence type="ECO:0000313" key="10">
    <source>
        <dbReference type="EMBL" id="APX95628.1"/>
    </source>
</evidence>
<dbReference type="Pfam" id="PF01555">
    <property type="entry name" value="N6_N4_Mtase"/>
    <property type="match status" value="1"/>
</dbReference>
<dbReference type="InterPro" id="IPR029063">
    <property type="entry name" value="SAM-dependent_MTases_sf"/>
</dbReference>
<dbReference type="EMBL" id="CP019327">
    <property type="protein sequence ID" value="APX95628.1"/>
    <property type="molecule type" value="Genomic_DNA"/>
</dbReference>
<protein>
    <recommendedName>
        <fullName evidence="2">site-specific DNA-methyltransferase (cytosine-N(4)-specific)</fullName>
        <ecNumber evidence="2">2.1.1.113</ecNumber>
    </recommendedName>
</protein>
<dbReference type="Gene3D" id="3.40.50.150">
    <property type="entry name" value="Vaccinia Virus protein VP39"/>
    <property type="match status" value="2"/>
</dbReference>
<dbReference type="SUPFAM" id="SSF53335">
    <property type="entry name" value="S-adenosyl-L-methionine-dependent methyltransferases"/>
    <property type="match status" value="2"/>
</dbReference>
<evidence type="ECO:0000259" key="9">
    <source>
        <dbReference type="Pfam" id="PF01555"/>
    </source>
</evidence>
<dbReference type="Proteomes" id="UP000187321">
    <property type="component" value="Chromosome"/>
</dbReference>
<dbReference type="STRING" id="588898.BB347_02810"/>
<dbReference type="REBASE" id="188637">
    <property type="entry name" value="M1.Hda313ORF2810P"/>
</dbReference>
<evidence type="ECO:0000256" key="4">
    <source>
        <dbReference type="ARBA" id="ARBA00022679"/>
    </source>
</evidence>
<keyword evidence="6" id="KW-0680">Restriction system</keyword>
<evidence type="ECO:0000256" key="8">
    <source>
        <dbReference type="ARBA" id="ARBA00049120"/>
    </source>
</evidence>
<gene>
    <name evidence="10" type="ORF">BB347_02810</name>
    <name evidence="11" type="ORF">SAMN05421809_0484</name>
</gene>
<feature type="domain" description="DNA methylase N-4/N-6" evidence="9">
    <location>
        <begin position="36"/>
        <end position="104"/>
    </location>
</feature>
<comment type="similarity">
    <text evidence="1">Belongs to the N(4)/N(6)-methyltransferase family. N(4) subfamily.</text>
</comment>
<dbReference type="GO" id="GO:0003677">
    <property type="term" value="F:DNA binding"/>
    <property type="evidence" value="ECO:0007669"/>
    <property type="project" value="UniProtKB-KW"/>
</dbReference>
<dbReference type="PROSITE" id="PS00093">
    <property type="entry name" value="N4_MTASE"/>
    <property type="match status" value="1"/>
</dbReference>
<dbReference type="GO" id="GO:0015667">
    <property type="term" value="F:site-specific DNA-methyltransferase (cytosine-N4-specific) activity"/>
    <property type="evidence" value="ECO:0007669"/>
    <property type="project" value="UniProtKB-EC"/>
</dbReference>
<reference evidence="11 12" key="2">
    <citation type="submission" date="2017-01" db="EMBL/GenBank/DDBJ databases">
        <authorList>
            <person name="Mah S.A."/>
            <person name="Swanson W.J."/>
            <person name="Moy G.W."/>
            <person name="Vacquier V.D."/>
        </authorList>
    </citation>
    <scope>NUCLEOTIDE SEQUENCE [LARGE SCALE GENOMIC DNA]</scope>
    <source>
        <strain evidence="11 12">CGMCC 1.8909</strain>
    </source>
</reference>
<evidence type="ECO:0000313" key="11">
    <source>
        <dbReference type="EMBL" id="SIR15380.1"/>
    </source>
</evidence>
<dbReference type="GO" id="GO:0008170">
    <property type="term" value="F:N-methyltransferase activity"/>
    <property type="evidence" value="ECO:0007669"/>
    <property type="project" value="InterPro"/>
</dbReference>
<evidence type="ECO:0000313" key="12">
    <source>
        <dbReference type="Proteomes" id="UP000185687"/>
    </source>
</evidence>
<dbReference type="EMBL" id="FTNP01000001">
    <property type="protein sequence ID" value="SIR15380.1"/>
    <property type="molecule type" value="Genomic_DNA"/>
</dbReference>
<evidence type="ECO:0000256" key="3">
    <source>
        <dbReference type="ARBA" id="ARBA00022603"/>
    </source>
</evidence>
<evidence type="ECO:0000313" key="13">
    <source>
        <dbReference type="Proteomes" id="UP000187321"/>
    </source>
</evidence>
<comment type="catalytic activity">
    <reaction evidence="8">
        <text>a 2'-deoxycytidine in DNA + S-adenosyl-L-methionine = an N(4)-methyl-2'-deoxycytidine in DNA + S-adenosyl-L-homocysteine + H(+)</text>
        <dbReference type="Rhea" id="RHEA:16857"/>
        <dbReference type="Rhea" id="RHEA-COMP:11369"/>
        <dbReference type="Rhea" id="RHEA-COMP:13674"/>
        <dbReference type="ChEBI" id="CHEBI:15378"/>
        <dbReference type="ChEBI" id="CHEBI:57856"/>
        <dbReference type="ChEBI" id="CHEBI:59789"/>
        <dbReference type="ChEBI" id="CHEBI:85452"/>
        <dbReference type="ChEBI" id="CHEBI:137933"/>
        <dbReference type="EC" id="2.1.1.113"/>
    </reaction>
</comment>
<evidence type="ECO:0000256" key="5">
    <source>
        <dbReference type="ARBA" id="ARBA00022691"/>
    </source>
</evidence>
<dbReference type="RefSeq" id="WP_076578607.1">
    <property type="nucleotide sequence ID" value="NZ_CP019327.1"/>
</dbReference>
<accession>A0A1N6YLA0</accession>
<dbReference type="KEGG" id="hda:BB347_02810"/>
<dbReference type="EC" id="2.1.1.113" evidence="2"/>
<keyword evidence="12" id="KW-1185">Reference proteome</keyword>
<organism evidence="11 12">
    <name type="scientific">Natronorubrum daqingense</name>
    <dbReference type="NCBI Taxonomy" id="588898"/>
    <lineage>
        <taxon>Archaea</taxon>
        <taxon>Methanobacteriati</taxon>
        <taxon>Methanobacteriota</taxon>
        <taxon>Stenosarchaea group</taxon>
        <taxon>Halobacteria</taxon>
        <taxon>Halobacteriales</taxon>
        <taxon>Natrialbaceae</taxon>
        <taxon>Natronorubrum</taxon>
    </lineage>
</organism>
<dbReference type="GO" id="GO:0009307">
    <property type="term" value="P:DNA restriction-modification system"/>
    <property type="evidence" value="ECO:0007669"/>
    <property type="project" value="UniProtKB-KW"/>
</dbReference>
<reference evidence="10 13" key="1">
    <citation type="submission" date="2017-01" db="EMBL/GenBank/DDBJ databases">
        <title>Complete genome sequence of Haloterrigena daqingensis type strain (JX313T).</title>
        <authorList>
            <person name="Shuang W."/>
        </authorList>
    </citation>
    <scope>NUCLEOTIDE SEQUENCE [LARGE SCALE GENOMIC DNA]</scope>
    <source>
        <strain evidence="10 13">JX313</strain>
    </source>
</reference>
<dbReference type="AlphaFoldDB" id="A0A1N6YLA0"/>
<sequence>MRQHSNQLTLNAVGQQSHSLEDYDWTFANADTQYLTHGIHKYPARMPPQLPAGLFSHFKSAGEISSGDTVYDPFSGSGTTVTEARLRGINTITNDINPFAVELSRAKSTPLDLDKLDAAIEELLGDLQARFRHAGSAVDCGEDVLSPDLAAEAEQVSTDWFPEPQLTQLFVVRERLDALADQFSTDIIRFLRIGLAKCARKVSYQRQGEFKRYRLAPADRAAHDPNVFNELTTVLRDNRQRMRAFLNVADPSTDARVEQADSRNSLENPVLGLEENCADIIITSPPYGDHQTTVAYGEFSTNLSTLAFGESYERMVDVDKRGLGGINVERTLSDLQANSESLHSVIEDLKSVGGRSKDALEFFIDFNAVIEEVGKIIKPGQPVAWIVANRRMSDIWIPTHEIARELCETADYTTRAVLPRSIKAKTLPHSNRAGDTMTEEYIVIASGPE</sequence>
<proteinExistence type="inferred from homology"/>
<dbReference type="GeneID" id="30954839"/>
<dbReference type="InterPro" id="IPR002941">
    <property type="entry name" value="DNA_methylase_N4/N6"/>
</dbReference>
<name>A0A1N6YLA0_9EURY</name>
<dbReference type="OrthoDB" id="193937at2157"/>
<evidence type="ECO:0000256" key="1">
    <source>
        <dbReference type="ARBA" id="ARBA00010203"/>
    </source>
</evidence>
<keyword evidence="3 11" id="KW-0489">Methyltransferase</keyword>